<dbReference type="EMBL" id="DUZY01000004">
    <property type="protein sequence ID" value="DAD37094.1"/>
    <property type="molecule type" value="Genomic_DNA"/>
</dbReference>
<dbReference type="Proteomes" id="UP000607653">
    <property type="component" value="Unassembled WGS sequence"/>
</dbReference>
<gene>
    <name evidence="1" type="ORF">HUJ06_007735</name>
</gene>
<name>A0A822YSF8_NELNU</name>
<proteinExistence type="predicted"/>
<reference evidence="1 2" key="1">
    <citation type="journal article" date="2020" name="Mol. Biol. Evol.">
        <title>Distinct Expression and Methylation Patterns for Genes with Different Fates following a Single Whole-Genome Duplication in Flowering Plants.</title>
        <authorList>
            <person name="Shi T."/>
            <person name="Rahmani R.S."/>
            <person name="Gugger P.F."/>
            <person name="Wang M."/>
            <person name="Li H."/>
            <person name="Zhang Y."/>
            <person name="Li Z."/>
            <person name="Wang Q."/>
            <person name="Van de Peer Y."/>
            <person name="Marchal K."/>
            <person name="Chen J."/>
        </authorList>
    </citation>
    <scope>NUCLEOTIDE SEQUENCE [LARGE SCALE GENOMIC DNA]</scope>
    <source>
        <tissue evidence="1">Leaf</tissue>
    </source>
</reference>
<dbReference type="AlphaFoldDB" id="A0A822YSF8"/>
<evidence type="ECO:0000313" key="1">
    <source>
        <dbReference type="EMBL" id="DAD37094.1"/>
    </source>
</evidence>
<sequence length="105" mass="12012">MSASLNTVVGLMNSVMSQPIDELLWPLFARWLKTCVSFVTMGFVMEIIEDRVVWLAHIFWKAGYKESNPLTTQASDDLRKRLKVVKACIAKIEEKVATRQQKVLL</sequence>
<comment type="caution">
    <text evidence="1">The sequence shown here is derived from an EMBL/GenBank/DDBJ whole genome shotgun (WGS) entry which is preliminary data.</text>
</comment>
<protein>
    <submittedName>
        <fullName evidence="1">Uncharacterized protein</fullName>
    </submittedName>
</protein>
<accession>A0A822YSF8</accession>
<keyword evidence="2" id="KW-1185">Reference proteome</keyword>
<organism evidence="1 2">
    <name type="scientific">Nelumbo nucifera</name>
    <name type="common">Sacred lotus</name>
    <dbReference type="NCBI Taxonomy" id="4432"/>
    <lineage>
        <taxon>Eukaryota</taxon>
        <taxon>Viridiplantae</taxon>
        <taxon>Streptophyta</taxon>
        <taxon>Embryophyta</taxon>
        <taxon>Tracheophyta</taxon>
        <taxon>Spermatophyta</taxon>
        <taxon>Magnoliopsida</taxon>
        <taxon>Proteales</taxon>
        <taxon>Nelumbonaceae</taxon>
        <taxon>Nelumbo</taxon>
    </lineage>
</organism>
<evidence type="ECO:0000313" key="2">
    <source>
        <dbReference type="Proteomes" id="UP000607653"/>
    </source>
</evidence>